<gene>
    <name evidence="1" type="ORF">DERYTH_LOCUS24694</name>
</gene>
<accession>A0A9N9K1W4</accession>
<dbReference type="OrthoDB" id="10591002at2759"/>
<organism evidence="1 2">
    <name type="scientific">Dentiscutata erythropus</name>
    <dbReference type="NCBI Taxonomy" id="1348616"/>
    <lineage>
        <taxon>Eukaryota</taxon>
        <taxon>Fungi</taxon>
        <taxon>Fungi incertae sedis</taxon>
        <taxon>Mucoromycota</taxon>
        <taxon>Glomeromycotina</taxon>
        <taxon>Glomeromycetes</taxon>
        <taxon>Diversisporales</taxon>
        <taxon>Gigasporaceae</taxon>
        <taxon>Dentiscutata</taxon>
    </lineage>
</organism>
<name>A0A9N9K1W4_9GLOM</name>
<dbReference type="EMBL" id="CAJVPY010042657">
    <property type="protein sequence ID" value="CAG8807517.1"/>
    <property type="molecule type" value="Genomic_DNA"/>
</dbReference>
<feature type="non-terminal residue" evidence="1">
    <location>
        <position position="1"/>
    </location>
</feature>
<comment type="caution">
    <text evidence="1">The sequence shown here is derived from an EMBL/GenBank/DDBJ whole genome shotgun (WGS) entry which is preliminary data.</text>
</comment>
<keyword evidence="2" id="KW-1185">Reference proteome</keyword>
<feature type="non-terminal residue" evidence="1">
    <location>
        <position position="49"/>
    </location>
</feature>
<evidence type="ECO:0000313" key="1">
    <source>
        <dbReference type="EMBL" id="CAG8807517.1"/>
    </source>
</evidence>
<protein>
    <submittedName>
        <fullName evidence="1">28517_t:CDS:1</fullName>
    </submittedName>
</protein>
<dbReference type="AlphaFoldDB" id="A0A9N9K1W4"/>
<dbReference type="Proteomes" id="UP000789405">
    <property type="component" value="Unassembled WGS sequence"/>
</dbReference>
<proteinExistence type="predicted"/>
<sequence length="49" mass="5798">RAREKKNEFTLEIQNLIKTNSQLRKSSNILSPNCREIAQQKRRAQERAT</sequence>
<evidence type="ECO:0000313" key="2">
    <source>
        <dbReference type="Proteomes" id="UP000789405"/>
    </source>
</evidence>
<reference evidence="1" key="1">
    <citation type="submission" date="2021-06" db="EMBL/GenBank/DDBJ databases">
        <authorList>
            <person name="Kallberg Y."/>
            <person name="Tangrot J."/>
            <person name="Rosling A."/>
        </authorList>
    </citation>
    <scope>NUCLEOTIDE SEQUENCE</scope>
    <source>
        <strain evidence="1">MA453B</strain>
    </source>
</reference>